<evidence type="ECO:0000259" key="4">
    <source>
        <dbReference type="PROSITE" id="PS50076"/>
    </source>
</evidence>
<evidence type="ECO:0000313" key="5">
    <source>
        <dbReference type="EMBL" id="MBI1755548.1"/>
    </source>
</evidence>
<dbReference type="CDD" id="cd06257">
    <property type="entry name" value="DnaJ"/>
    <property type="match status" value="1"/>
</dbReference>
<reference evidence="5" key="1">
    <citation type="submission" date="2020-07" db="EMBL/GenBank/DDBJ databases">
        <title>Huge and variable diversity of episymbiotic CPR bacteria and DPANN archaea in groundwater ecosystems.</title>
        <authorList>
            <person name="He C.Y."/>
            <person name="Keren R."/>
            <person name="Whittaker M."/>
            <person name="Farag I.F."/>
            <person name="Doudna J."/>
            <person name="Cate J.H.D."/>
            <person name="Banfield J.F."/>
        </authorList>
    </citation>
    <scope>NUCLEOTIDE SEQUENCE</scope>
    <source>
        <strain evidence="5">NC_groundwater_17_Pr7_B-0.1um_64_12</strain>
    </source>
</reference>
<dbReference type="PRINTS" id="PR00320">
    <property type="entry name" value="GPROTEINBRPT"/>
</dbReference>
<dbReference type="Proteomes" id="UP000727962">
    <property type="component" value="Unassembled WGS sequence"/>
</dbReference>
<dbReference type="PRINTS" id="PR00625">
    <property type="entry name" value="JDOMAIN"/>
</dbReference>
<evidence type="ECO:0000256" key="2">
    <source>
        <dbReference type="ARBA" id="ARBA00022737"/>
    </source>
</evidence>
<feature type="repeat" description="WD" evidence="3">
    <location>
        <begin position="97"/>
        <end position="129"/>
    </location>
</feature>
<dbReference type="AlphaFoldDB" id="A0A931PSK7"/>
<dbReference type="Pfam" id="PF00226">
    <property type="entry name" value="DnaJ"/>
    <property type="match status" value="1"/>
</dbReference>
<dbReference type="InterPro" id="IPR001623">
    <property type="entry name" value="DnaJ_domain"/>
</dbReference>
<dbReference type="InterPro" id="IPR015943">
    <property type="entry name" value="WD40/YVTN_repeat-like_dom_sf"/>
</dbReference>
<evidence type="ECO:0000313" key="6">
    <source>
        <dbReference type="Proteomes" id="UP000727962"/>
    </source>
</evidence>
<dbReference type="InterPro" id="IPR036869">
    <property type="entry name" value="J_dom_sf"/>
</dbReference>
<dbReference type="Pfam" id="PF00400">
    <property type="entry name" value="WD40"/>
    <property type="match status" value="6"/>
</dbReference>
<organism evidence="5 6">
    <name type="scientific">Fimbriimonas ginsengisoli</name>
    <dbReference type="NCBI Taxonomy" id="1005039"/>
    <lineage>
        <taxon>Bacteria</taxon>
        <taxon>Bacillati</taxon>
        <taxon>Armatimonadota</taxon>
        <taxon>Fimbriimonadia</taxon>
        <taxon>Fimbriimonadales</taxon>
        <taxon>Fimbriimonadaceae</taxon>
        <taxon>Fimbriimonas</taxon>
    </lineage>
</organism>
<dbReference type="PROSITE" id="PS00678">
    <property type="entry name" value="WD_REPEATS_1"/>
    <property type="match status" value="1"/>
</dbReference>
<gene>
    <name evidence="5" type="ORF">HYR64_00385</name>
</gene>
<sequence>MTVREPSMYKVLGVEPRATPETLRRAYRKLARSHHPDVSDAPDAHESMARINEAFETLIDPARREEYDAGLAGGPRVETRARREPQQPVVVRLLGRLKAHITPVYAVAFEPDSGRLVSSAFDNELVWWSRDGEEVRKGKLDSGVVSSLRCVAGERLVAAGSSESTVASWVLDKGTLTSTRTSVNEWVSCVAISPDGASVAAGSIHRILAVAPAEGGRFRFRKQAHGDSVTALAWSSDGRLLASGSADATVKLWDAATGKHIRTIDRIRSTVTAIAFAKDGRLLAAAGADLSIRIFELATGRLDKMVYGHDKPIETLAFHPNGWLIASGSRDGTIGLWNATKGIAHVRIKASNRPISCVAFSTDGLRFAAGGQDRIVRMWEVTAKAST</sequence>
<dbReference type="SMART" id="SM00320">
    <property type="entry name" value="WD40"/>
    <property type="match status" value="7"/>
</dbReference>
<dbReference type="InterPro" id="IPR050349">
    <property type="entry name" value="WD_LIS1/nudF_dynein_reg"/>
</dbReference>
<feature type="repeat" description="WD" evidence="3">
    <location>
        <begin position="222"/>
        <end position="263"/>
    </location>
</feature>
<dbReference type="PROSITE" id="PS50082">
    <property type="entry name" value="WD_REPEATS_2"/>
    <property type="match status" value="5"/>
</dbReference>
<name>A0A931PSK7_FIMGI</name>
<evidence type="ECO:0000256" key="3">
    <source>
        <dbReference type="PROSITE-ProRule" id="PRU00221"/>
    </source>
</evidence>
<feature type="repeat" description="WD" evidence="3">
    <location>
        <begin position="348"/>
        <end position="387"/>
    </location>
</feature>
<accession>A0A931PSK7</accession>
<dbReference type="Gene3D" id="1.10.287.110">
    <property type="entry name" value="DnaJ domain"/>
    <property type="match status" value="1"/>
</dbReference>
<dbReference type="PROSITE" id="PS50294">
    <property type="entry name" value="WD_REPEATS_REGION"/>
    <property type="match status" value="4"/>
</dbReference>
<feature type="domain" description="J" evidence="4">
    <location>
        <begin position="7"/>
        <end position="71"/>
    </location>
</feature>
<dbReference type="SMART" id="SM00271">
    <property type="entry name" value="DnaJ"/>
    <property type="match status" value="1"/>
</dbReference>
<keyword evidence="1 3" id="KW-0853">WD repeat</keyword>
<dbReference type="InterPro" id="IPR001680">
    <property type="entry name" value="WD40_rpt"/>
</dbReference>
<dbReference type="InterPro" id="IPR011047">
    <property type="entry name" value="Quinoprotein_ADH-like_sf"/>
</dbReference>
<evidence type="ECO:0000256" key="1">
    <source>
        <dbReference type="ARBA" id="ARBA00022574"/>
    </source>
</evidence>
<dbReference type="InterPro" id="IPR019775">
    <property type="entry name" value="WD40_repeat_CS"/>
</dbReference>
<proteinExistence type="predicted"/>
<dbReference type="EMBL" id="JACOSL010000003">
    <property type="protein sequence ID" value="MBI1755548.1"/>
    <property type="molecule type" value="Genomic_DNA"/>
</dbReference>
<comment type="caution">
    <text evidence="5">The sequence shown here is derived from an EMBL/GenBank/DDBJ whole genome shotgun (WGS) entry which is preliminary data.</text>
</comment>
<dbReference type="CDD" id="cd00200">
    <property type="entry name" value="WD40"/>
    <property type="match status" value="1"/>
</dbReference>
<dbReference type="SUPFAM" id="SSF46565">
    <property type="entry name" value="Chaperone J-domain"/>
    <property type="match status" value="1"/>
</dbReference>
<dbReference type="PROSITE" id="PS50076">
    <property type="entry name" value="DNAJ_2"/>
    <property type="match status" value="1"/>
</dbReference>
<keyword evidence="2" id="KW-0677">Repeat</keyword>
<dbReference type="PANTHER" id="PTHR44129">
    <property type="entry name" value="WD REPEAT-CONTAINING PROTEIN POP1"/>
    <property type="match status" value="1"/>
</dbReference>
<dbReference type="InterPro" id="IPR020472">
    <property type="entry name" value="WD40_PAC1"/>
</dbReference>
<feature type="repeat" description="WD" evidence="3">
    <location>
        <begin position="306"/>
        <end position="338"/>
    </location>
</feature>
<dbReference type="SUPFAM" id="SSF50998">
    <property type="entry name" value="Quinoprotein alcohol dehydrogenase-like"/>
    <property type="match status" value="1"/>
</dbReference>
<dbReference type="Gene3D" id="2.130.10.10">
    <property type="entry name" value="YVTN repeat-like/Quinoprotein amine dehydrogenase"/>
    <property type="match status" value="2"/>
</dbReference>
<feature type="repeat" description="WD" evidence="3">
    <location>
        <begin position="264"/>
        <end position="305"/>
    </location>
</feature>
<protein>
    <submittedName>
        <fullName evidence="5">DnaJ domain-containing protein</fullName>
    </submittedName>
</protein>